<organism evidence="2 3">
    <name type="scientific">Mucuna pruriens</name>
    <name type="common">Velvet bean</name>
    <name type="synonym">Dolichos pruriens</name>
    <dbReference type="NCBI Taxonomy" id="157652"/>
    <lineage>
        <taxon>Eukaryota</taxon>
        <taxon>Viridiplantae</taxon>
        <taxon>Streptophyta</taxon>
        <taxon>Embryophyta</taxon>
        <taxon>Tracheophyta</taxon>
        <taxon>Spermatophyta</taxon>
        <taxon>Magnoliopsida</taxon>
        <taxon>eudicotyledons</taxon>
        <taxon>Gunneridae</taxon>
        <taxon>Pentapetalae</taxon>
        <taxon>rosids</taxon>
        <taxon>fabids</taxon>
        <taxon>Fabales</taxon>
        <taxon>Fabaceae</taxon>
        <taxon>Papilionoideae</taxon>
        <taxon>50 kb inversion clade</taxon>
        <taxon>NPAAA clade</taxon>
        <taxon>indigoferoid/millettioid clade</taxon>
        <taxon>Phaseoleae</taxon>
        <taxon>Mucuna</taxon>
    </lineage>
</organism>
<keyword evidence="3" id="KW-1185">Reference proteome</keyword>
<feature type="non-terminal residue" evidence="2">
    <location>
        <position position="86"/>
    </location>
</feature>
<evidence type="ECO:0000313" key="3">
    <source>
        <dbReference type="Proteomes" id="UP000257109"/>
    </source>
</evidence>
<name>A0A371H012_MUCPR</name>
<comment type="caution">
    <text evidence="2">The sequence shown here is derived from an EMBL/GenBank/DDBJ whole genome shotgun (WGS) entry which is preliminary data.</text>
</comment>
<reference evidence="2" key="1">
    <citation type="submission" date="2018-05" db="EMBL/GenBank/DDBJ databases">
        <title>Draft genome of Mucuna pruriens seed.</title>
        <authorList>
            <person name="Nnadi N.E."/>
            <person name="Vos R."/>
            <person name="Hasami M.H."/>
            <person name="Devisetty U.K."/>
            <person name="Aguiy J.C."/>
        </authorList>
    </citation>
    <scope>NUCLEOTIDE SEQUENCE [LARGE SCALE GENOMIC DNA]</scope>
    <source>
        <strain evidence="2">JCA_2017</strain>
    </source>
</reference>
<gene>
    <name evidence="2" type="ORF">CR513_21250</name>
</gene>
<evidence type="ECO:0000256" key="1">
    <source>
        <dbReference type="SAM" id="MobiDB-lite"/>
    </source>
</evidence>
<dbReference type="AlphaFoldDB" id="A0A371H012"/>
<accession>A0A371H012</accession>
<dbReference type="EMBL" id="QJKJ01003967">
    <property type="protein sequence ID" value="RDX96134.1"/>
    <property type="molecule type" value="Genomic_DNA"/>
</dbReference>
<protein>
    <submittedName>
        <fullName evidence="2">Uncharacterized protein</fullName>
    </submittedName>
</protein>
<proteinExistence type="predicted"/>
<feature type="compositionally biased region" description="Basic residues" evidence="1">
    <location>
        <begin position="14"/>
        <end position="24"/>
    </location>
</feature>
<feature type="non-terminal residue" evidence="2">
    <location>
        <position position="1"/>
    </location>
</feature>
<dbReference type="Proteomes" id="UP000257109">
    <property type="component" value="Unassembled WGS sequence"/>
</dbReference>
<feature type="compositionally biased region" description="Polar residues" evidence="1">
    <location>
        <begin position="25"/>
        <end position="44"/>
    </location>
</feature>
<dbReference type="STRING" id="157652.A0A371H012"/>
<sequence length="86" mass="9478">MTPTRETPFQIIKSKSRLAGKNRGKTSSDVGSWTNERDSQQSGSAVDAGDINYESGSGKIVESVSEIVVLSLQDRLKWAEQHLVRK</sequence>
<evidence type="ECO:0000313" key="2">
    <source>
        <dbReference type="EMBL" id="RDX96134.1"/>
    </source>
</evidence>
<feature type="region of interest" description="Disordered" evidence="1">
    <location>
        <begin position="1"/>
        <end position="50"/>
    </location>
</feature>